<dbReference type="InterPro" id="IPR010022">
    <property type="entry name" value="XkdX"/>
</dbReference>
<name>A0AAW5LLZ4_MAMSC</name>
<dbReference type="Pfam" id="PF09693">
    <property type="entry name" value="Phage_XkdX"/>
    <property type="match status" value="1"/>
</dbReference>
<dbReference type="Proteomes" id="UP001204068">
    <property type="component" value="Unassembled WGS sequence"/>
</dbReference>
<organism evidence="1 2">
    <name type="scientific">Mammaliicoccus sciuri</name>
    <name type="common">Staphylococcus sciuri</name>
    <dbReference type="NCBI Taxonomy" id="1296"/>
    <lineage>
        <taxon>Bacteria</taxon>
        <taxon>Bacillati</taxon>
        <taxon>Bacillota</taxon>
        <taxon>Bacilli</taxon>
        <taxon>Bacillales</taxon>
        <taxon>Staphylococcaceae</taxon>
        <taxon>Mammaliicoccus</taxon>
    </lineage>
</organism>
<dbReference type="RefSeq" id="WP_231493076.1">
    <property type="nucleotide sequence ID" value="NZ_CP048732.1"/>
</dbReference>
<accession>A0AAW5LLZ4</accession>
<proteinExistence type="predicted"/>
<protein>
    <submittedName>
        <fullName evidence="1">XkdX family protein</fullName>
    </submittedName>
</protein>
<comment type="caution">
    <text evidence="1">The sequence shown here is derived from an EMBL/GenBank/DDBJ whole genome shotgun (WGS) entry which is preliminary data.</text>
</comment>
<sequence length="165" mass="19441">MAKTVYLYDGTPRTVISDWDYPNEPYTEIPPYEGIWQPFYFDPDYQRWIGSEPPLKNSDLERLEEAMNSQNEKLKLFIERSNKIEAHNHRLLKYVGDILFQIANIKQNVDIADNAIQLSDVQYMYDNGIYTNFTIKLLVDNGSLTKREYKEITGEDYPVNIDENE</sequence>
<dbReference type="EMBL" id="JANILD010000001">
    <property type="protein sequence ID" value="MCQ9302709.1"/>
    <property type="molecule type" value="Genomic_DNA"/>
</dbReference>
<dbReference type="AlphaFoldDB" id="A0AAW5LLZ4"/>
<evidence type="ECO:0000313" key="2">
    <source>
        <dbReference type="Proteomes" id="UP001204068"/>
    </source>
</evidence>
<evidence type="ECO:0000313" key="1">
    <source>
        <dbReference type="EMBL" id="MCQ9302709.1"/>
    </source>
</evidence>
<reference evidence="1" key="1">
    <citation type="submission" date="2022-07" db="EMBL/GenBank/DDBJ databases">
        <title>Bacterial species isolated from the porcine tonsil microbiota.</title>
        <authorList>
            <person name="Oliveira I.M.F."/>
        </authorList>
    </citation>
    <scope>NUCLEOTIDE SEQUENCE</scope>
    <source>
        <strain evidence="1">8QC2O2</strain>
    </source>
</reference>
<gene>
    <name evidence="1" type="ORF">NQ032_03625</name>
</gene>